<accession>A0A1H3SYN6</accession>
<feature type="transmembrane region" description="Helical" evidence="1">
    <location>
        <begin position="34"/>
        <end position="54"/>
    </location>
</feature>
<reference evidence="3" key="1">
    <citation type="submission" date="2016-10" db="EMBL/GenBank/DDBJ databases">
        <authorList>
            <person name="Varghese N."/>
            <person name="Submissions S."/>
        </authorList>
    </citation>
    <scope>NUCLEOTIDE SEQUENCE [LARGE SCALE GENOMIC DNA]</scope>
    <source>
        <strain evidence="3">DSM 100420</strain>
    </source>
</reference>
<proteinExistence type="predicted"/>
<organism evidence="2 3">
    <name type="scientific">Jannaschia faecimaris</name>
    <dbReference type="NCBI Taxonomy" id="1244108"/>
    <lineage>
        <taxon>Bacteria</taxon>
        <taxon>Pseudomonadati</taxon>
        <taxon>Pseudomonadota</taxon>
        <taxon>Alphaproteobacteria</taxon>
        <taxon>Rhodobacterales</taxon>
        <taxon>Roseobacteraceae</taxon>
        <taxon>Jannaschia</taxon>
    </lineage>
</organism>
<evidence type="ECO:0000313" key="3">
    <source>
        <dbReference type="Proteomes" id="UP000198914"/>
    </source>
</evidence>
<dbReference type="AlphaFoldDB" id="A0A1H3SYN6"/>
<gene>
    <name evidence="2" type="ORF">SAMN05444004_11410</name>
</gene>
<evidence type="ECO:0000256" key="1">
    <source>
        <dbReference type="SAM" id="Phobius"/>
    </source>
</evidence>
<keyword evidence="1" id="KW-1133">Transmembrane helix</keyword>
<feature type="transmembrane region" description="Helical" evidence="1">
    <location>
        <begin position="7"/>
        <end position="28"/>
    </location>
</feature>
<keyword evidence="3" id="KW-1185">Reference proteome</keyword>
<protein>
    <submittedName>
        <fullName evidence="2">Uncharacterized protein</fullName>
    </submittedName>
</protein>
<keyword evidence="1" id="KW-0472">Membrane</keyword>
<dbReference type="EMBL" id="FNPX01000014">
    <property type="protein sequence ID" value="SDZ42199.1"/>
    <property type="molecule type" value="Genomic_DNA"/>
</dbReference>
<dbReference type="STRING" id="1244108.SAMN05444004_11410"/>
<dbReference type="Proteomes" id="UP000198914">
    <property type="component" value="Unassembled WGS sequence"/>
</dbReference>
<keyword evidence="1" id="KW-0812">Transmembrane</keyword>
<sequence length="58" mass="6616">MTPTRRAIAFWIIRVAIAVILVLILQAWRGPDPVLWYLAAGYAAISAFTTYVIIKRRK</sequence>
<name>A0A1H3SYN6_9RHOB</name>
<evidence type="ECO:0000313" key="2">
    <source>
        <dbReference type="EMBL" id="SDZ42199.1"/>
    </source>
</evidence>
<dbReference type="RefSeq" id="WP_170831463.1">
    <property type="nucleotide sequence ID" value="NZ_FNPX01000014.1"/>
</dbReference>